<dbReference type="Gene3D" id="3.30.60.230">
    <property type="entry name" value="Lsr2, dimerization domain"/>
    <property type="match status" value="1"/>
</dbReference>
<evidence type="ECO:0000259" key="2">
    <source>
        <dbReference type="Pfam" id="PF11774"/>
    </source>
</evidence>
<evidence type="ECO:0000313" key="6">
    <source>
        <dbReference type="Proteomes" id="UP000183180"/>
    </source>
</evidence>
<reference evidence="4 7" key="2">
    <citation type="submission" date="2023-08" db="EMBL/GenBank/DDBJ databases">
        <title>Bioegradation of LLDPE and BLDPE plastic by marine bacteria from coast plastic debris.</title>
        <authorList>
            <person name="Rong Z."/>
        </authorList>
    </citation>
    <scope>NUCLEOTIDE SEQUENCE [LARGE SCALE GENOMIC DNA]</scope>
    <source>
        <strain evidence="4 7">Z-2</strain>
    </source>
</reference>
<evidence type="ECO:0000259" key="3">
    <source>
        <dbReference type="Pfam" id="PF23359"/>
    </source>
</evidence>
<dbReference type="EMBL" id="JAVLUS010000008">
    <property type="protein sequence ID" value="MDS1114344.1"/>
    <property type="molecule type" value="Genomic_DNA"/>
</dbReference>
<dbReference type="EMBL" id="FNLM01000034">
    <property type="protein sequence ID" value="SDU47481.1"/>
    <property type="molecule type" value="Genomic_DNA"/>
</dbReference>
<feature type="domain" description="Lsr2 DNA-binding" evidence="3">
    <location>
        <begin position="78"/>
        <end position="113"/>
    </location>
</feature>
<dbReference type="RefSeq" id="WP_074849862.1">
    <property type="nucleotide sequence ID" value="NZ_FNLM01000034.1"/>
</dbReference>
<gene>
    <name evidence="4" type="ORF">RD149_11265</name>
    <name evidence="5" type="ORF">SAMN04488548_1341435</name>
</gene>
<dbReference type="Gene3D" id="4.10.320.10">
    <property type="entry name" value="E3-binding domain"/>
    <property type="match status" value="1"/>
</dbReference>
<dbReference type="Proteomes" id="UP000183180">
    <property type="component" value="Unassembled WGS sequence"/>
</dbReference>
<evidence type="ECO:0000313" key="7">
    <source>
        <dbReference type="Proteomes" id="UP001265083"/>
    </source>
</evidence>
<keyword evidence="1" id="KW-0238">DNA-binding</keyword>
<reference evidence="5 6" key="1">
    <citation type="submission" date="2016-10" db="EMBL/GenBank/DDBJ databases">
        <authorList>
            <person name="de Groot N.N."/>
        </authorList>
    </citation>
    <scope>NUCLEOTIDE SEQUENCE [LARGE SCALE GENOMIC DNA]</scope>
    <source>
        <strain evidence="5 6">DSM 44215</strain>
    </source>
</reference>
<accession>A0A1H2ITZ6</accession>
<dbReference type="InterPro" id="IPR024412">
    <property type="entry name" value="Lsr2_dim_dom"/>
</dbReference>
<dbReference type="GO" id="GO:0003677">
    <property type="term" value="F:DNA binding"/>
    <property type="evidence" value="ECO:0007669"/>
    <property type="project" value="UniProtKB-KW"/>
</dbReference>
<dbReference type="STRING" id="158898.SAMN04488548_1341435"/>
<dbReference type="InterPro" id="IPR036625">
    <property type="entry name" value="E3-bd_dom_sf"/>
</dbReference>
<dbReference type="AlphaFoldDB" id="A0A1H2ITZ6"/>
<dbReference type="Pfam" id="PF11774">
    <property type="entry name" value="Lsr2"/>
    <property type="match status" value="1"/>
</dbReference>
<dbReference type="GO" id="GO:0016746">
    <property type="term" value="F:acyltransferase activity"/>
    <property type="evidence" value="ECO:0007669"/>
    <property type="project" value="InterPro"/>
</dbReference>
<organism evidence="5 6">
    <name type="scientific">Gordonia westfalica</name>
    <dbReference type="NCBI Taxonomy" id="158898"/>
    <lineage>
        <taxon>Bacteria</taxon>
        <taxon>Bacillati</taxon>
        <taxon>Actinomycetota</taxon>
        <taxon>Actinomycetes</taxon>
        <taxon>Mycobacteriales</taxon>
        <taxon>Gordoniaceae</taxon>
        <taxon>Gordonia</taxon>
    </lineage>
</organism>
<keyword evidence="7" id="KW-1185">Reference proteome</keyword>
<evidence type="ECO:0000256" key="1">
    <source>
        <dbReference type="ARBA" id="ARBA00023125"/>
    </source>
</evidence>
<name>A0A1H2ITZ6_9ACTN</name>
<feature type="domain" description="Lsr2 dimerization" evidence="2">
    <location>
        <begin position="1"/>
        <end position="59"/>
    </location>
</feature>
<dbReference type="Pfam" id="PF23359">
    <property type="entry name" value="Lsr2_DNA-bd"/>
    <property type="match status" value="1"/>
</dbReference>
<sequence length="114" mass="12863">MAKKEIVQVIDDLDGKVLDQYETVRWSLDGKNYEFDTSSKHAQQFRDSLSKYLDISRQTGRVAKRATATTAAAGGGRNKETTKAIREWAIREGYELSDRGRIPQSIIEAFEAAH</sequence>
<dbReference type="OrthoDB" id="4113332at2"/>
<evidence type="ECO:0000313" key="4">
    <source>
        <dbReference type="EMBL" id="MDS1114344.1"/>
    </source>
</evidence>
<protein>
    <submittedName>
        <fullName evidence="4">Lsr2 family protein</fullName>
    </submittedName>
    <submittedName>
        <fullName evidence="5">Lsr2 protein</fullName>
    </submittedName>
</protein>
<dbReference type="InterPro" id="IPR042261">
    <property type="entry name" value="Lsr2-like_dimerization"/>
</dbReference>
<evidence type="ECO:0000313" key="5">
    <source>
        <dbReference type="EMBL" id="SDU47481.1"/>
    </source>
</evidence>
<proteinExistence type="predicted"/>
<dbReference type="Proteomes" id="UP001265083">
    <property type="component" value="Unassembled WGS sequence"/>
</dbReference>
<dbReference type="InterPro" id="IPR055370">
    <property type="entry name" value="Lsr2_DNA-bd"/>
</dbReference>